<keyword evidence="4" id="KW-0238">DNA-binding</keyword>
<dbReference type="Gramene" id="KRH25108">
    <property type="protein sequence ID" value="KRH25108"/>
    <property type="gene ID" value="GLYMA_12G081200"/>
</dbReference>
<dbReference type="HOGENOM" id="CLU_864384_0_0_1"/>
<protein>
    <recommendedName>
        <fullName evidence="8">BHLH domain-containing protein</fullName>
    </recommendedName>
</protein>
<evidence type="ECO:0000256" key="7">
    <source>
        <dbReference type="SAM" id="MobiDB-lite"/>
    </source>
</evidence>
<dbReference type="SUPFAM" id="SSF47459">
    <property type="entry name" value="HLH, helix-loop-helix DNA-binding domain"/>
    <property type="match status" value="1"/>
</dbReference>
<accession>I1LR92</accession>
<dbReference type="FunFam" id="4.10.280.10:FF:000096">
    <property type="entry name" value="Basic helix-loop-helix (BHLH) DNA-binding superfamily protein"/>
    <property type="match status" value="1"/>
</dbReference>
<name>I1LR92_SOYBN</name>
<evidence type="ECO:0000256" key="5">
    <source>
        <dbReference type="ARBA" id="ARBA00023163"/>
    </source>
</evidence>
<gene>
    <name evidence="9" type="ORF">GLYMA_12G081200</name>
</gene>
<dbReference type="InterPro" id="IPR051358">
    <property type="entry name" value="TF_AMS/ICE1/BHLH6-like"/>
</dbReference>
<keyword evidence="11" id="KW-1185">Reference proteome</keyword>
<keyword evidence="3" id="KW-0805">Transcription regulation</keyword>
<dbReference type="GO" id="GO:0003700">
    <property type="term" value="F:DNA-binding transcription factor activity"/>
    <property type="evidence" value="ECO:0000318"/>
    <property type="project" value="GO_Central"/>
</dbReference>
<evidence type="ECO:0000256" key="3">
    <source>
        <dbReference type="ARBA" id="ARBA00023015"/>
    </source>
</evidence>
<organism evidence="10">
    <name type="scientific">Glycine max</name>
    <name type="common">Soybean</name>
    <name type="synonym">Glycine hispida</name>
    <dbReference type="NCBI Taxonomy" id="3847"/>
    <lineage>
        <taxon>Eukaryota</taxon>
        <taxon>Viridiplantae</taxon>
        <taxon>Streptophyta</taxon>
        <taxon>Embryophyta</taxon>
        <taxon>Tracheophyta</taxon>
        <taxon>Spermatophyta</taxon>
        <taxon>Magnoliopsida</taxon>
        <taxon>eudicotyledons</taxon>
        <taxon>Gunneridae</taxon>
        <taxon>Pentapetalae</taxon>
        <taxon>rosids</taxon>
        <taxon>fabids</taxon>
        <taxon>Fabales</taxon>
        <taxon>Fabaceae</taxon>
        <taxon>Papilionoideae</taxon>
        <taxon>50 kb inversion clade</taxon>
        <taxon>NPAAA clade</taxon>
        <taxon>indigoferoid/millettioid clade</taxon>
        <taxon>Phaseoleae</taxon>
        <taxon>Glycine</taxon>
        <taxon>Glycine subgen. Soja</taxon>
    </lineage>
</organism>
<dbReference type="GO" id="GO:0046983">
    <property type="term" value="F:protein dimerization activity"/>
    <property type="evidence" value="ECO:0007669"/>
    <property type="project" value="InterPro"/>
</dbReference>
<dbReference type="STRING" id="3847.I1LR92"/>
<feature type="domain" description="BHLH" evidence="8">
    <location>
        <begin position="130"/>
        <end position="179"/>
    </location>
</feature>
<dbReference type="PROSITE" id="PS50888">
    <property type="entry name" value="BHLH"/>
    <property type="match status" value="1"/>
</dbReference>
<dbReference type="GO" id="GO:0043565">
    <property type="term" value="F:sequence-specific DNA binding"/>
    <property type="evidence" value="ECO:0000318"/>
    <property type="project" value="GO_Central"/>
</dbReference>
<dbReference type="InterPro" id="IPR036638">
    <property type="entry name" value="HLH_DNA-bd_sf"/>
</dbReference>
<dbReference type="EnsemblPlants" id="KRH25108">
    <property type="protein sequence ID" value="KRH25108"/>
    <property type="gene ID" value="GLYMA_12G081200"/>
</dbReference>
<dbReference type="Proteomes" id="UP000008827">
    <property type="component" value="Chromosome 12"/>
</dbReference>
<evidence type="ECO:0000256" key="1">
    <source>
        <dbReference type="ARBA" id="ARBA00004123"/>
    </source>
</evidence>
<dbReference type="PANTHER" id="PTHR31945:SF17">
    <property type="entry name" value="TRANSCRIPTION FACTOR FER-LIKE IRON DEFICIENCY-INDUCED TRANSCRIPTION FACTOR"/>
    <property type="match status" value="1"/>
</dbReference>
<dbReference type="Pfam" id="PF00010">
    <property type="entry name" value="HLH"/>
    <property type="match status" value="1"/>
</dbReference>
<comment type="subunit">
    <text evidence="2">Homodimer.</text>
</comment>
<dbReference type="SMR" id="I1LR92"/>
<reference evidence="10" key="2">
    <citation type="submission" date="2018-02" db="UniProtKB">
        <authorList>
            <consortium name="EnsemblPlants"/>
        </authorList>
    </citation>
    <scope>IDENTIFICATION</scope>
    <source>
        <strain evidence="10">Williams 82</strain>
    </source>
</reference>
<keyword evidence="5" id="KW-0804">Transcription</keyword>
<dbReference type="eggNOG" id="ENOG502QSJP">
    <property type="taxonomic scope" value="Eukaryota"/>
</dbReference>
<feature type="region of interest" description="Disordered" evidence="7">
    <location>
        <begin position="92"/>
        <end position="131"/>
    </location>
</feature>
<proteinExistence type="predicted"/>
<dbReference type="InterPro" id="IPR011598">
    <property type="entry name" value="bHLH_dom"/>
</dbReference>
<dbReference type="GO" id="GO:0006355">
    <property type="term" value="P:regulation of DNA-templated transcription"/>
    <property type="evidence" value="ECO:0000318"/>
    <property type="project" value="GO_Central"/>
</dbReference>
<comment type="subcellular location">
    <subcellularLocation>
        <location evidence="1">Nucleus</location>
    </subcellularLocation>
</comment>
<reference evidence="9" key="3">
    <citation type="submission" date="2018-07" db="EMBL/GenBank/DDBJ databases">
        <title>WGS assembly of Glycine max.</title>
        <authorList>
            <person name="Schmutz J."/>
            <person name="Cannon S."/>
            <person name="Schlueter J."/>
            <person name="Ma J."/>
            <person name="Mitros T."/>
            <person name="Nelson W."/>
            <person name="Hyten D."/>
            <person name="Song Q."/>
            <person name="Thelen J."/>
            <person name="Cheng J."/>
            <person name="Xu D."/>
            <person name="Hellsten U."/>
            <person name="May G."/>
            <person name="Yu Y."/>
            <person name="Sakurai T."/>
            <person name="Umezawa T."/>
            <person name="Bhattacharyya M."/>
            <person name="Sandhu D."/>
            <person name="Valliyodan B."/>
            <person name="Lindquist E."/>
            <person name="Peto M."/>
            <person name="Grant D."/>
            <person name="Shu S."/>
            <person name="Goodstein D."/>
            <person name="Barry K."/>
            <person name="Futrell-Griggs M."/>
            <person name="Abernathy B."/>
            <person name="Du J."/>
            <person name="Tian Z."/>
            <person name="Zhu L."/>
            <person name="Gill N."/>
            <person name="Joshi T."/>
            <person name="Libault M."/>
            <person name="Sethuraman A."/>
            <person name="Zhang X."/>
            <person name="Shinozaki K."/>
            <person name="Nguyen H."/>
            <person name="Wing R."/>
            <person name="Cregan P."/>
            <person name="Specht J."/>
            <person name="Grimwood J."/>
            <person name="Rokhsar D."/>
            <person name="Stacey G."/>
            <person name="Shoemaker R."/>
            <person name="Jackson S."/>
        </authorList>
    </citation>
    <scope>NUCLEOTIDE SEQUENCE</scope>
    <source>
        <tissue evidence="9">Callus</tissue>
    </source>
</reference>
<sequence length="285" mass="32017">MNFHQDPLVHIKDFEVHDFVEDPNLDQFIDLIRWEHKDAIYNFNSKSINEAFIVDNSFLSHPAIPFDHCNSNSVNVYHPISYTHSSFSCFDGEAKEEGGGEEDNMGDSSATTTTTTTTTKSVNPKPIPKTDRSKTLISERRRRDRMKQKLYALWSLVPNITKMDKASIIGDAVSYMHELQAQANMLKAEVQGLETSLLDNRSICKKIIKMDMFQVDEKGFYVKIVCNKGEGVAASLCKSLESLTGFNVQSSNLATVSDSFQLTFSLNAKGPEPEFNLPNLEVMGD</sequence>
<dbReference type="SMART" id="SM00353">
    <property type="entry name" value="HLH"/>
    <property type="match status" value="1"/>
</dbReference>
<dbReference type="OrthoDB" id="1886792at2759"/>
<evidence type="ECO:0000313" key="10">
    <source>
        <dbReference type="EnsemblPlants" id="KRH25108"/>
    </source>
</evidence>
<reference evidence="9 10" key="1">
    <citation type="journal article" date="2010" name="Nature">
        <title>Genome sequence of the palaeopolyploid soybean.</title>
        <authorList>
            <person name="Schmutz J."/>
            <person name="Cannon S.B."/>
            <person name="Schlueter J."/>
            <person name="Ma J."/>
            <person name="Mitros T."/>
            <person name="Nelson W."/>
            <person name="Hyten D.L."/>
            <person name="Song Q."/>
            <person name="Thelen J.J."/>
            <person name="Cheng J."/>
            <person name="Xu D."/>
            <person name="Hellsten U."/>
            <person name="May G.D."/>
            <person name="Yu Y."/>
            <person name="Sakurai T."/>
            <person name="Umezawa T."/>
            <person name="Bhattacharyya M.K."/>
            <person name="Sandhu D."/>
            <person name="Valliyodan B."/>
            <person name="Lindquist E."/>
            <person name="Peto M."/>
            <person name="Grant D."/>
            <person name="Shu S."/>
            <person name="Goodstein D."/>
            <person name="Barry K."/>
            <person name="Futrell-Griggs M."/>
            <person name="Abernathy B."/>
            <person name="Du J."/>
            <person name="Tian Z."/>
            <person name="Zhu L."/>
            <person name="Gill N."/>
            <person name="Joshi T."/>
            <person name="Libault M."/>
            <person name="Sethuraman A."/>
            <person name="Zhang X.-C."/>
            <person name="Shinozaki K."/>
            <person name="Nguyen H.T."/>
            <person name="Wing R.A."/>
            <person name="Cregan P."/>
            <person name="Specht J."/>
            <person name="Grimwood J."/>
            <person name="Rokhsar D."/>
            <person name="Stacey G."/>
            <person name="Shoemaker R.C."/>
            <person name="Jackson S.A."/>
        </authorList>
    </citation>
    <scope>NUCLEOTIDE SEQUENCE [LARGE SCALE GENOMIC DNA]</scope>
    <source>
        <strain evidence="10">cv. Williams 82</strain>
        <tissue evidence="9">Callus</tissue>
    </source>
</reference>
<dbReference type="Gene3D" id="4.10.280.10">
    <property type="entry name" value="Helix-loop-helix DNA-binding domain"/>
    <property type="match status" value="1"/>
</dbReference>
<evidence type="ECO:0000256" key="6">
    <source>
        <dbReference type="ARBA" id="ARBA00023242"/>
    </source>
</evidence>
<dbReference type="EMBL" id="CM000845">
    <property type="protein sequence ID" value="KRH25108.1"/>
    <property type="molecule type" value="Genomic_DNA"/>
</dbReference>
<evidence type="ECO:0000256" key="2">
    <source>
        <dbReference type="ARBA" id="ARBA00011738"/>
    </source>
</evidence>
<dbReference type="GO" id="GO:0005634">
    <property type="term" value="C:nucleus"/>
    <property type="evidence" value="ECO:0000318"/>
    <property type="project" value="GO_Central"/>
</dbReference>
<dbReference type="PaxDb" id="3847-GLYMA12G08640.1"/>
<evidence type="ECO:0000259" key="8">
    <source>
        <dbReference type="PROSITE" id="PS50888"/>
    </source>
</evidence>
<dbReference type="OMA" id="SACHRGE"/>
<evidence type="ECO:0000313" key="11">
    <source>
        <dbReference type="Proteomes" id="UP000008827"/>
    </source>
</evidence>
<dbReference type="AlphaFoldDB" id="I1LR92"/>
<evidence type="ECO:0000313" key="9">
    <source>
        <dbReference type="EMBL" id="KRH25108.1"/>
    </source>
</evidence>
<keyword evidence="6" id="KW-0539">Nucleus</keyword>
<dbReference type="InParanoid" id="I1LR92"/>
<dbReference type="PANTHER" id="PTHR31945">
    <property type="entry name" value="TRANSCRIPTION FACTOR SCREAM2-RELATED"/>
    <property type="match status" value="1"/>
</dbReference>
<evidence type="ECO:0000256" key="4">
    <source>
        <dbReference type="ARBA" id="ARBA00023125"/>
    </source>
</evidence>